<dbReference type="Gene3D" id="2.40.50.140">
    <property type="entry name" value="Nucleic acid-binding proteins"/>
    <property type="match status" value="1"/>
</dbReference>
<name>A0AAU7CI51_9BACT</name>
<dbReference type="AlphaFoldDB" id="A0AAU7CI51"/>
<dbReference type="InterPro" id="IPR012340">
    <property type="entry name" value="NA-bd_OB-fold"/>
</dbReference>
<dbReference type="EMBL" id="CP155447">
    <property type="protein sequence ID" value="XBH04949.1"/>
    <property type="molecule type" value="Genomic_DNA"/>
</dbReference>
<protein>
    <recommendedName>
        <fullName evidence="3">NfeD-like C-terminal domain-containing protein</fullName>
    </recommendedName>
</protein>
<sequence>MYQFFLICATIGGTILLLRLALSLVGLGSEGLGGIIGDLGDAEFDADLPEDASADSIEGGYDHGHHLELGRIFTFQAIVSFLAFFGIGGLTALEAKPNATVAVLVGTATGVVTVSLLGYALRLLRKLNSDGTVRIAQSVGLGATVYLRIPANGGGEGKITLPIQGRTIEVLARTPGPSLRTGDPVVVSRVIDEQIVEVVAPQDAIFKPAPFPE</sequence>
<gene>
    <name evidence="2" type="ORF">V5E97_02710</name>
</gene>
<evidence type="ECO:0008006" key="3">
    <source>
        <dbReference type="Google" id="ProtNLM"/>
    </source>
</evidence>
<feature type="transmembrane region" description="Helical" evidence="1">
    <location>
        <begin position="100"/>
        <end position="121"/>
    </location>
</feature>
<keyword evidence="1" id="KW-0472">Membrane</keyword>
<keyword evidence="1" id="KW-1133">Transmembrane helix</keyword>
<dbReference type="RefSeq" id="WP_406697755.1">
    <property type="nucleotide sequence ID" value="NZ_CP155447.1"/>
</dbReference>
<keyword evidence="1" id="KW-0812">Transmembrane</keyword>
<proteinExistence type="predicted"/>
<reference evidence="2" key="1">
    <citation type="submission" date="2024-05" db="EMBL/GenBank/DDBJ databases">
        <title>Planctomycetes of the genus Singulisphaera possess chitinolytic capabilities.</title>
        <authorList>
            <person name="Ivanova A."/>
        </authorList>
    </citation>
    <scope>NUCLEOTIDE SEQUENCE</scope>
    <source>
        <strain evidence="2">Ch08T</strain>
    </source>
</reference>
<evidence type="ECO:0000313" key="2">
    <source>
        <dbReference type="EMBL" id="XBH04949.1"/>
    </source>
</evidence>
<evidence type="ECO:0000256" key="1">
    <source>
        <dbReference type="SAM" id="Phobius"/>
    </source>
</evidence>
<feature type="transmembrane region" description="Helical" evidence="1">
    <location>
        <begin position="72"/>
        <end position="93"/>
    </location>
</feature>
<accession>A0AAU7CI51</accession>
<organism evidence="2">
    <name type="scientific">Singulisphaera sp. Ch08</name>
    <dbReference type="NCBI Taxonomy" id="3120278"/>
    <lineage>
        <taxon>Bacteria</taxon>
        <taxon>Pseudomonadati</taxon>
        <taxon>Planctomycetota</taxon>
        <taxon>Planctomycetia</taxon>
        <taxon>Isosphaerales</taxon>
        <taxon>Isosphaeraceae</taxon>
        <taxon>Singulisphaera</taxon>
    </lineage>
</organism>